<dbReference type="Pfam" id="PF13620">
    <property type="entry name" value="CarboxypepD_reg"/>
    <property type="match status" value="1"/>
</dbReference>
<gene>
    <name evidence="9" type="ORF">DB891_05115</name>
</gene>
<dbReference type="InterPro" id="IPR036942">
    <property type="entry name" value="Beta-barrel_TonB_sf"/>
</dbReference>
<dbReference type="GO" id="GO:0009279">
    <property type="term" value="C:cell outer membrane"/>
    <property type="evidence" value="ECO:0007669"/>
    <property type="project" value="UniProtKB-SubCell"/>
</dbReference>
<dbReference type="GO" id="GO:0044718">
    <property type="term" value="P:siderophore transmembrane transport"/>
    <property type="evidence" value="ECO:0007669"/>
    <property type="project" value="TreeGrafter"/>
</dbReference>
<dbReference type="AlphaFoldDB" id="A0A2U1JZF2"/>
<dbReference type="PANTHER" id="PTHR30069:SF46">
    <property type="entry name" value="OAR PROTEIN"/>
    <property type="match status" value="1"/>
</dbReference>
<dbReference type="Gene3D" id="2.60.40.1120">
    <property type="entry name" value="Carboxypeptidase-like, regulatory domain"/>
    <property type="match status" value="1"/>
</dbReference>
<comment type="subcellular location">
    <subcellularLocation>
        <location evidence="1">Cell outer membrane</location>
        <topology evidence="1">Multi-pass membrane protein</topology>
    </subcellularLocation>
</comment>
<feature type="signal peptide" evidence="7">
    <location>
        <begin position="1"/>
        <end position="18"/>
    </location>
</feature>
<name>A0A2U1JZF2_9FLAO</name>
<keyword evidence="7" id="KW-0732">Signal</keyword>
<sequence length="1066" mass="116885">MKKLITLFFFVFGLFVMSGQTTTSNIKGIVKVPTGETLPGASIRAIHTPTGSKYSAASNVEGRFSMLNMKIGGPYKVVVSFVGFKSQEINDVYLDLGKTYNLEVLLVDESQALKEVKVTTTKNKVFQSNKTGAETTIGRKELAALPSISRSAEDFTRLEPTASGGSFGGRNDQYNNYSLNGAVFNNPFGLDAATPGGQTNAQPISLDAIDQIQVATAPYDVTLSGFTGASVNAVTKSGSNEFHGTVYGYFRNESMTGDKVNGEKIFVPSLEQTQAGFSIGGPIIKDKLFFFANYEIDKRSDLGSSFVANNGDGVTGVNESRVLESDLISVYNALTNLKDAAGNNFGYNPGAYQGFIHNSNSNKGIIKLDWNINDNNKLAVIYNFLDASKDKPAHPTALGFRGPSASILQFQNAGYQINNELSSFLVELNSKISERISNKLQAGYTSFDDYRNPFSTPAPIINIKDGAGANYIITGHEPFSINNTLDQKVFQITDNLSYEVGNHSFTFGGSFEKFAFKNSFNLTGYENFGNPNGYGGLFFSPYFTVADFLADAAKPYATSMVAQNMQYAIDQYNNKSKIEVGDIGGWKLAELNVGQVAFYAQDDWNLNDNFKLSLGLRADKPLYFDTADLIQKYMDVNAASGAVRDETIDYYDPATGQAVKLISTDLPSDKILWSPRLGFNWNMDGNNISQLRGGTGIFTGRIPFVWLGNQVSGADDSFLQIMDPDYKWPQVWRTSLGYDHKFKSNYILTVDMSYNKDINGVQVQNWGLKIPSGTLAGTDNRAIYLASDKGVNNAYVMTNSNKGYAFNSSVKVQKNFDNGVYASIAYNYMISKDVNSIEAEITGDAFAFNPALGNVNDAVLSNSKYGDNNRFVGVGSKKWKYGKDKWATTVSTVFEYAQGGRFTYTYGGDINNDGSGANDLIYVPTSAEISAMNFSGAGQGAAFDSFISQDDYLSERRGQYVERYGALSPWRGKWDMKILQDFNFKVSSASEKTNTVQFSIDILNFSNLLNSDWGLVQTPVSIQPIGVSVAGNTPTYTFNGTQTETFAYDASLASRWQMQFGIRYIF</sequence>
<dbReference type="Gene3D" id="2.40.170.20">
    <property type="entry name" value="TonB-dependent receptor, beta-barrel domain"/>
    <property type="match status" value="1"/>
</dbReference>
<evidence type="ECO:0000256" key="5">
    <source>
        <dbReference type="ARBA" id="ARBA00023136"/>
    </source>
</evidence>
<dbReference type="Pfam" id="PF25183">
    <property type="entry name" value="OMP_b-brl_4"/>
    <property type="match status" value="1"/>
</dbReference>
<evidence type="ECO:0000313" key="9">
    <source>
        <dbReference type="EMBL" id="PWA10607.1"/>
    </source>
</evidence>
<organism evidence="9 10">
    <name type="scientific">Flavobacterium laiguense</name>
    <dbReference type="NCBI Taxonomy" id="2169409"/>
    <lineage>
        <taxon>Bacteria</taxon>
        <taxon>Pseudomonadati</taxon>
        <taxon>Bacteroidota</taxon>
        <taxon>Flavobacteriia</taxon>
        <taxon>Flavobacteriales</taxon>
        <taxon>Flavobacteriaceae</taxon>
        <taxon>Flavobacterium</taxon>
    </lineage>
</organism>
<dbReference type="InterPro" id="IPR039426">
    <property type="entry name" value="TonB-dep_rcpt-like"/>
</dbReference>
<evidence type="ECO:0000259" key="8">
    <source>
        <dbReference type="Pfam" id="PF25183"/>
    </source>
</evidence>
<dbReference type="InterPro" id="IPR008969">
    <property type="entry name" value="CarboxyPept-like_regulatory"/>
</dbReference>
<keyword evidence="6" id="KW-0998">Cell outer membrane</keyword>
<evidence type="ECO:0000256" key="7">
    <source>
        <dbReference type="SAM" id="SignalP"/>
    </source>
</evidence>
<evidence type="ECO:0000256" key="2">
    <source>
        <dbReference type="ARBA" id="ARBA00022448"/>
    </source>
</evidence>
<dbReference type="Proteomes" id="UP000245618">
    <property type="component" value="Unassembled WGS sequence"/>
</dbReference>
<reference evidence="9 10" key="1">
    <citation type="submission" date="2018-04" db="EMBL/GenBank/DDBJ databases">
        <title>Flavobacterium sp. nov., isolated from glacier ice.</title>
        <authorList>
            <person name="Liu Q."/>
            <person name="Xin Y.-H."/>
        </authorList>
    </citation>
    <scope>NUCLEOTIDE SEQUENCE [LARGE SCALE GENOMIC DNA]</scope>
    <source>
        <strain evidence="9 10">LB2P30</strain>
    </source>
</reference>
<dbReference type="RefSeq" id="WP_116761245.1">
    <property type="nucleotide sequence ID" value="NZ_QCZH01000003.1"/>
</dbReference>
<evidence type="ECO:0000256" key="4">
    <source>
        <dbReference type="ARBA" id="ARBA00022692"/>
    </source>
</evidence>
<keyword evidence="3" id="KW-1134">Transmembrane beta strand</keyword>
<dbReference type="OrthoDB" id="9768147at2"/>
<keyword evidence="2" id="KW-0813">Transport</keyword>
<keyword evidence="9" id="KW-0675">Receptor</keyword>
<dbReference type="PANTHER" id="PTHR30069">
    <property type="entry name" value="TONB-DEPENDENT OUTER MEMBRANE RECEPTOR"/>
    <property type="match status" value="1"/>
</dbReference>
<keyword evidence="10" id="KW-1185">Reference proteome</keyword>
<dbReference type="SUPFAM" id="SSF49464">
    <property type="entry name" value="Carboxypeptidase regulatory domain-like"/>
    <property type="match status" value="1"/>
</dbReference>
<evidence type="ECO:0000256" key="1">
    <source>
        <dbReference type="ARBA" id="ARBA00004571"/>
    </source>
</evidence>
<evidence type="ECO:0000313" key="10">
    <source>
        <dbReference type="Proteomes" id="UP000245618"/>
    </source>
</evidence>
<dbReference type="SUPFAM" id="SSF56935">
    <property type="entry name" value="Porins"/>
    <property type="match status" value="1"/>
</dbReference>
<comment type="caution">
    <text evidence="9">The sequence shown here is derived from an EMBL/GenBank/DDBJ whole genome shotgun (WGS) entry which is preliminary data.</text>
</comment>
<dbReference type="InterPro" id="IPR057601">
    <property type="entry name" value="Oar-like_b-barrel"/>
</dbReference>
<evidence type="ECO:0000256" key="6">
    <source>
        <dbReference type="ARBA" id="ARBA00023237"/>
    </source>
</evidence>
<protein>
    <submittedName>
        <fullName evidence="9">TonB-dependent receptor</fullName>
    </submittedName>
</protein>
<accession>A0A2U1JZF2</accession>
<evidence type="ECO:0000256" key="3">
    <source>
        <dbReference type="ARBA" id="ARBA00022452"/>
    </source>
</evidence>
<keyword evidence="4" id="KW-0812">Transmembrane</keyword>
<keyword evidence="5" id="KW-0472">Membrane</keyword>
<feature type="domain" description="TonB-dependent transporter Oar-like beta-barrel" evidence="8">
    <location>
        <begin position="234"/>
        <end position="703"/>
    </location>
</feature>
<proteinExistence type="predicted"/>
<dbReference type="GO" id="GO:0015344">
    <property type="term" value="F:siderophore uptake transmembrane transporter activity"/>
    <property type="evidence" value="ECO:0007669"/>
    <property type="project" value="TreeGrafter"/>
</dbReference>
<dbReference type="EMBL" id="QCZH01000003">
    <property type="protein sequence ID" value="PWA10607.1"/>
    <property type="molecule type" value="Genomic_DNA"/>
</dbReference>
<feature type="chain" id="PRO_5015693227" evidence="7">
    <location>
        <begin position="19"/>
        <end position="1066"/>
    </location>
</feature>